<sequence length="71" mass="8005">MRSNGVLFWGLPPATPNKDKMNPSCQWNGLRREMPGRLRMSTSKSGTPFASRFSQQAPKHAIPLEQKLSSY</sequence>
<feature type="compositionally biased region" description="Polar residues" evidence="1">
    <location>
        <begin position="40"/>
        <end position="57"/>
    </location>
</feature>
<feature type="region of interest" description="Disordered" evidence="1">
    <location>
        <begin position="1"/>
        <end position="25"/>
    </location>
</feature>
<evidence type="ECO:0000256" key="1">
    <source>
        <dbReference type="SAM" id="MobiDB-lite"/>
    </source>
</evidence>
<accession>A0AA35KVS5</accession>
<protein>
    <submittedName>
        <fullName evidence="2">Uncharacterized protein</fullName>
    </submittedName>
</protein>
<feature type="region of interest" description="Disordered" evidence="1">
    <location>
        <begin position="38"/>
        <end position="71"/>
    </location>
</feature>
<keyword evidence="3" id="KW-1185">Reference proteome</keyword>
<name>A0AA35KVS5_9SAUR</name>
<evidence type="ECO:0000313" key="2">
    <source>
        <dbReference type="EMBL" id="CAI5784497.1"/>
    </source>
</evidence>
<dbReference type="AlphaFoldDB" id="A0AA35KVS5"/>
<dbReference type="EMBL" id="OX395134">
    <property type="protein sequence ID" value="CAI5784497.1"/>
    <property type="molecule type" value="Genomic_DNA"/>
</dbReference>
<proteinExistence type="predicted"/>
<reference evidence="2" key="1">
    <citation type="submission" date="2022-12" db="EMBL/GenBank/DDBJ databases">
        <authorList>
            <person name="Alioto T."/>
            <person name="Alioto T."/>
            <person name="Gomez Garrido J."/>
        </authorList>
    </citation>
    <scope>NUCLEOTIDE SEQUENCE</scope>
</reference>
<evidence type="ECO:0000313" key="3">
    <source>
        <dbReference type="Proteomes" id="UP001178461"/>
    </source>
</evidence>
<gene>
    <name evidence="2" type="ORF">PODLI_1B034309</name>
</gene>
<organism evidence="2 3">
    <name type="scientific">Podarcis lilfordi</name>
    <name type="common">Lilford's wall lizard</name>
    <dbReference type="NCBI Taxonomy" id="74358"/>
    <lineage>
        <taxon>Eukaryota</taxon>
        <taxon>Metazoa</taxon>
        <taxon>Chordata</taxon>
        <taxon>Craniata</taxon>
        <taxon>Vertebrata</taxon>
        <taxon>Euteleostomi</taxon>
        <taxon>Lepidosauria</taxon>
        <taxon>Squamata</taxon>
        <taxon>Bifurcata</taxon>
        <taxon>Unidentata</taxon>
        <taxon>Episquamata</taxon>
        <taxon>Laterata</taxon>
        <taxon>Lacertibaenia</taxon>
        <taxon>Lacertidae</taxon>
        <taxon>Podarcis</taxon>
    </lineage>
</organism>
<dbReference type="Proteomes" id="UP001178461">
    <property type="component" value="Chromosome 9"/>
</dbReference>